<dbReference type="Gene3D" id="3.40.50.150">
    <property type="entry name" value="Vaccinia Virus protein VP39"/>
    <property type="match status" value="1"/>
</dbReference>
<dbReference type="PANTHER" id="PTHR43667">
    <property type="entry name" value="CYCLOPROPANE-FATTY-ACYL-PHOSPHOLIPID SYNTHASE"/>
    <property type="match status" value="1"/>
</dbReference>
<evidence type="ECO:0000256" key="5">
    <source>
        <dbReference type="ARBA" id="ARBA00023098"/>
    </source>
</evidence>
<dbReference type="GO" id="GO:0008168">
    <property type="term" value="F:methyltransferase activity"/>
    <property type="evidence" value="ECO:0007669"/>
    <property type="project" value="UniProtKB-KW"/>
</dbReference>
<comment type="similarity">
    <text evidence="1">Belongs to the CFA/CMAS family.</text>
</comment>
<dbReference type="EMBL" id="JAAXLS010000060">
    <property type="protein sequence ID" value="NKQ58588.1"/>
    <property type="molecule type" value="Genomic_DNA"/>
</dbReference>
<dbReference type="CDD" id="cd02440">
    <property type="entry name" value="AdoMet_MTases"/>
    <property type="match status" value="1"/>
</dbReference>
<proteinExistence type="inferred from homology"/>
<evidence type="ECO:0000313" key="8">
    <source>
        <dbReference type="Proteomes" id="UP000715441"/>
    </source>
</evidence>
<sequence>MNPLSTAISRSSGVGTSWVCACPPSRSSDSNRDTWNFSRSTYAAVSPETPEPTTATVGVDSGCTSRIRSNHAIGLLFVSWVTPPSRRAGGAEYEDTSSARKGPAVPDVAPQLAALLSRLIGGELPVGLRAWDGSTAGQDTGPKVVLSSRRALRRLLWNPGELGLARAYVSGDLDVEGDLTEGLRRCWNLFRSGKLRRPQLGASEWAEIVRLAVRLGVLGPRPAPPPEEARPTGRLHTRLRDRAVIAHHYDLGNDFYQLVLDETMAYSCAYFTDPAQSLADAQRAKLDLVCRRLGLRPGMRFLDVGCGWGSLLLHAAEHYGVVATGITLSEQQAAHVRAEITERDLPAEVLLLDYRDLDDEPYDAIASLEMGEHVGAGNYPRYASTLFRMLRPGGRLLLQQMSRGEVAPGGGAFIESYIAPDMTMVPIGETLSRLETAGFEIREVRAMREHYVPTVRAWAENLEKNADQVPPGWLRVWRLYLAGGALAFEENRMGVNQILAAKTTVDGRA</sequence>
<dbReference type="PANTHER" id="PTHR43667:SF1">
    <property type="entry name" value="CYCLOPROPANE-FATTY-ACYL-PHOSPHOLIPID SYNTHASE"/>
    <property type="match status" value="1"/>
</dbReference>
<keyword evidence="4" id="KW-0949">S-adenosyl-L-methionine</keyword>
<evidence type="ECO:0000256" key="4">
    <source>
        <dbReference type="ARBA" id="ARBA00022691"/>
    </source>
</evidence>
<dbReference type="SUPFAM" id="SSF53335">
    <property type="entry name" value="S-adenosyl-L-methionine-dependent methyltransferases"/>
    <property type="match status" value="1"/>
</dbReference>
<evidence type="ECO:0000313" key="7">
    <source>
        <dbReference type="EMBL" id="NKQ58588.1"/>
    </source>
</evidence>
<dbReference type="InterPro" id="IPR050723">
    <property type="entry name" value="CFA/CMAS"/>
</dbReference>
<keyword evidence="2 7" id="KW-0489">Methyltransferase</keyword>
<evidence type="ECO:0000256" key="1">
    <source>
        <dbReference type="ARBA" id="ARBA00010815"/>
    </source>
</evidence>
<gene>
    <name evidence="7" type="ORF">HFP15_37660</name>
</gene>
<evidence type="ECO:0000256" key="6">
    <source>
        <dbReference type="SAM" id="MobiDB-lite"/>
    </source>
</evidence>
<evidence type="ECO:0000256" key="3">
    <source>
        <dbReference type="ARBA" id="ARBA00022679"/>
    </source>
</evidence>
<dbReference type="InterPro" id="IPR029063">
    <property type="entry name" value="SAM-dependent_MTases_sf"/>
</dbReference>
<protein>
    <submittedName>
        <fullName evidence="7">Class I SAM-dependent methyltransferase</fullName>
    </submittedName>
</protein>
<dbReference type="GO" id="GO:0032259">
    <property type="term" value="P:methylation"/>
    <property type="evidence" value="ECO:0007669"/>
    <property type="project" value="UniProtKB-KW"/>
</dbReference>
<organism evidence="7 8">
    <name type="scientific">Amycolatopsis acididurans</name>
    <dbReference type="NCBI Taxonomy" id="2724524"/>
    <lineage>
        <taxon>Bacteria</taxon>
        <taxon>Bacillati</taxon>
        <taxon>Actinomycetota</taxon>
        <taxon>Actinomycetes</taxon>
        <taxon>Pseudonocardiales</taxon>
        <taxon>Pseudonocardiaceae</taxon>
        <taxon>Amycolatopsis</taxon>
    </lineage>
</organism>
<keyword evidence="5" id="KW-0443">Lipid metabolism</keyword>
<name>A0ABX1JFM1_9PSEU</name>
<accession>A0ABX1JFM1</accession>
<keyword evidence="3" id="KW-0808">Transferase</keyword>
<feature type="region of interest" description="Disordered" evidence="6">
    <location>
        <begin position="86"/>
        <end position="105"/>
    </location>
</feature>
<keyword evidence="8" id="KW-1185">Reference proteome</keyword>
<reference evidence="7 8" key="1">
    <citation type="submission" date="2020-04" db="EMBL/GenBank/DDBJ databases">
        <title>Novel species.</title>
        <authorList>
            <person name="Teo W.F.A."/>
            <person name="Lipun K."/>
            <person name="Srisuk N."/>
            <person name="Duangmal K."/>
        </authorList>
    </citation>
    <scope>NUCLEOTIDE SEQUENCE [LARGE SCALE GENOMIC DNA]</scope>
    <source>
        <strain evidence="7 8">K13G38</strain>
    </source>
</reference>
<evidence type="ECO:0000256" key="2">
    <source>
        <dbReference type="ARBA" id="ARBA00022603"/>
    </source>
</evidence>
<dbReference type="Pfam" id="PF02353">
    <property type="entry name" value="CMAS"/>
    <property type="match status" value="1"/>
</dbReference>
<comment type="caution">
    <text evidence="7">The sequence shown here is derived from an EMBL/GenBank/DDBJ whole genome shotgun (WGS) entry which is preliminary data.</text>
</comment>
<dbReference type="Proteomes" id="UP000715441">
    <property type="component" value="Unassembled WGS sequence"/>
</dbReference>